<dbReference type="NCBIfam" id="TIGR03177">
    <property type="entry name" value="pilus_cpaB"/>
    <property type="match status" value="1"/>
</dbReference>
<dbReference type="PATRIC" id="fig|1125718.3.peg.2518"/>
<dbReference type="CDD" id="cd11614">
    <property type="entry name" value="SAF_CpaB_FlgA_like"/>
    <property type="match status" value="1"/>
</dbReference>
<feature type="region of interest" description="Disordered" evidence="1">
    <location>
        <begin position="214"/>
        <end position="240"/>
    </location>
</feature>
<dbReference type="Proteomes" id="UP000002941">
    <property type="component" value="Unassembled WGS sequence"/>
</dbReference>
<dbReference type="InterPro" id="IPR031571">
    <property type="entry name" value="RcpC_dom"/>
</dbReference>
<dbReference type="SMART" id="SM00858">
    <property type="entry name" value="SAF"/>
    <property type="match status" value="1"/>
</dbReference>
<proteinExistence type="predicted"/>
<gene>
    <name evidence="3" type="primary">cpaB</name>
    <name evidence="3" type="ORF">HMPREF1318_1597</name>
</gene>
<dbReference type="Pfam" id="PF08666">
    <property type="entry name" value="SAF"/>
    <property type="match status" value="1"/>
</dbReference>
<reference evidence="3 4" key="1">
    <citation type="submission" date="2012-05" db="EMBL/GenBank/DDBJ databases">
        <authorList>
            <person name="Harkins D.M."/>
            <person name="Madupu R."/>
            <person name="Durkin A.S."/>
            <person name="Torralba M."/>
            <person name="Methe B."/>
            <person name="Sutton G.G."/>
            <person name="Nelson K.E."/>
        </authorList>
    </citation>
    <scope>NUCLEOTIDE SEQUENCE [LARGE SCALE GENOMIC DNA]</scope>
    <source>
        <strain evidence="3 4">F0489</strain>
    </source>
</reference>
<dbReference type="Pfam" id="PF16976">
    <property type="entry name" value="RcpC"/>
    <property type="match status" value="1"/>
</dbReference>
<keyword evidence="4" id="KW-1185">Reference proteome</keyword>
<dbReference type="EMBL" id="AKFT01000196">
    <property type="protein sequence ID" value="EJF37995.1"/>
    <property type="molecule type" value="Genomic_DNA"/>
</dbReference>
<dbReference type="InterPro" id="IPR017592">
    <property type="entry name" value="Pilus_assmbl_Flp-typ_CpaB"/>
</dbReference>
<feature type="compositionally biased region" description="Polar residues" evidence="1">
    <location>
        <begin position="219"/>
        <end position="240"/>
    </location>
</feature>
<evidence type="ECO:0000313" key="3">
    <source>
        <dbReference type="EMBL" id="EJF37995.1"/>
    </source>
</evidence>
<accession>J1GXZ7</accession>
<dbReference type="AlphaFoldDB" id="J1GXZ7"/>
<protein>
    <submittedName>
        <fullName evidence="3">Flp pilus assembly protein CpaB</fullName>
    </submittedName>
</protein>
<dbReference type="InterPro" id="IPR013974">
    <property type="entry name" value="SAF"/>
</dbReference>
<evidence type="ECO:0000259" key="2">
    <source>
        <dbReference type="SMART" id="SM00858"/>
    </source>
</evidence>
<evidence type="ECO:0000256" key="1">
    <source>
        <dbReference type="SAM" id="MobiDB-lite"/>
    </source>
</evidence>
<organism evidence="3 4">
    <name type="scientific">Actinomyces massiliensis F0489</name>
    <dbReference type="NCBI Taxonomy" id="1125718"/>
    <lineage>
        <taxon>Bacteria</taxon>
        <taxon>Bacillati</taxon>
        <taxon>Actinomycetota</taxon>
        <taxon>Actinomycetes</taxon>
        <taxon>Actinomycetales</taxon>
        <taxon>Actinomycetaceae</taxon>
        <taxon>Actinomyces</taxon>
    </lineage>
</organism>
<sequence length="240" mass="25760">MNPRQRRGILLILVTILGAIVTFLAVLNYVQSVSSQVGPKTTVLELSKDVAELQEITAADVTATEVPERWAPKDAVHDLSEFQGKVTASSYRKGAVIQTSMLQDPPQLTEGYREVTIMVDAETGVAGKITSGSRVDVVSTLQDPNDKQQTAQVIIQNALITDVGVATQVEDESASGDFTKSEAVPVTFALTPDESLKLAYAESFSKKVRLLLRRDGDDSSVNSPEYSTTTDSPDATGGNQ</sequence>
<evidence type="ECO:0000313" key="4">
    <source>
        <dbReference type="Proteomes" id="UP000002941"/>
    </source>
</evidence>
<dbReference type="eggNOG" id="COG3745">
    <property type="taxonomic scope" value="Bacteria"/>
</dbReference>
<name>J1GXZ7_9ACTO</name>
<feature type="domain" description="SAF" evidence="2">
    <location>
        <begin position="41"/>
        <end position="103"/>
    </location>
</feature>
<dbReference type="RefSeq" id="WP_008733236.1">
    <property type="nucleotide sequence ID" value="NZ_AKFT01000196.1"/>
</dbReference>
<comment type="caution">
    <text evidence="3">The sequence shown here is derived from an EMBL/GenBank/DDBJ whole genome shotgun (WGS) entry which is preliminary data.</text>
</comment>
<dbReference type="Gene3D" id="3.90.1210.10">
    <property type="entry name" value="Antifreeze-like/N-acetylneuraminic acid synthase C-terminal domain"/>
    <property type="match status" value="1"/>
</dbReference>